<comment type="caution">
    <text evidence="1">The sequence shown here is derived from an EMBL/GenBank/DDBJ whole genome shotgun (WGS) entry which is preliminary data.</text>
</comment>
<reference evidence="1 2" key="1">
    <citation type="submission" date="2023-11" db="EMBL/GenBank/DDBJ databases">
        <title>Draft genome of Azohydromonas lata strain H1 (DSM1123), a polyhydroxyalkanoate producer.</title>
        <authorList>
            <person name="Traversa D."/>
            <person name="D'Addabbo P."/>
            <person name="Pazzani C."/>
            <person name="Manzari C."/>
            <person name="Chiara M."/>
            <person name="Scrascia M."/>
        </authorList>
    </citation>
    <scope>NUCLEOTIDE SEQUENCE [LARGE SCALE GENOMIC DNA]</scope>
    <source>
        <strain evidence="1 2">H1</strain>
    </source>
</reference>
<name>A0ABU5INA7_9BURK</name>
<dbReference type="RefSeq" id="WP_322467866.1">
    <property type="nucleotide sequence ID" value="NZ_JAXOJX010000068.1"/>
</dbReference>
<gene>
    <name evidence="1" type="ORF">SM757_27840</name>
</gene>
<dbReference type="EMBL" id="JAXOJX010000068">
    <property type="protein sequence ID" value="MDZ5460398.1"/>
    <property type="molecule type" value="Genomic_DNA"/>
</dbReference>
<proteinExistence type="predicted"/>
<evidence type="ECO:0000313" key="2">
    <source>
        <dbReference type="Proteomes" id="UP001293718"/>
    </source>
</evidence>
<evidence type="ECO:0000313" key="1">
    <source>
        <dbReference type="EMBL" id="MDZ5460398.1"/>
    </source>
</evidence>
<accession>A0ABU5INA7</accession>
<dbReference type="Proteomes" id="UP001293718">
    <property type="component" value="Unassembled WGS sequence"/>
</dbReference>
<sequence length="163" mass="17393">MAPALMQRITLLLNHVLDSEPVARQLLRPREGALVQFHLERWPGLLPPPPVLCWRITPAGLLEWEAAPPASAQLHVRVDAGNPAALMLQALSGTQPPLQLDGDAALAADINWLLQNLRWDVAADLERVLGAAAAQQLSALGAALARGLRQALVGGAARWRAGS</sequence>
<organism evidence="1 2">
    <name type="scientific">Azohydromonas lata</name>
    <dbReference type="NCBI Taxonomy" id="45677"/>
    <lineage>
        <taxon>Bacteria</taxon>
        <taxon>Pseudomonadati</taxon>
        <taxon>Pseudomonadota</taxon>
        <taxon>Betaproteobacteria</taxon>
        <taxon>Burkholderiales</taxon>
        <taxon>Sphaerotilaceae</taxon>
        <taxon>Azohydromonas</taxon>
    </lineage>
</organism>
<evidence type="ECO:0008006" key="3">
    <source>
        <dbReference type="Google" id="ProtNLM"/>
    </source>
</evidence>
<keyword evidence="2" id="KW-1185">Reference proteome</keyword>
<protein>
    <recommendedName>
        <fullName evidence="3">Ubiquinone biosynthesis protein UbiJ</fullName>
    </recommendedName>
</protein>